<evidence type="ECO:0000256" key="3">
    <source>
        <dbReference type="ARBA" id="ARBA00022448"/>
    </source>
</evidence>
<name>A0AA42B7F9_9GAMM</name>
<evidence type="ECO:0000256" key="4">
    <source>
        <dbReference type="ARBA" id="ARBA00022692"/>
    </source>
</evidence>
<evidence type="ECO:0000256" key="7">
    <source>
        <dbReference type="RuleBase" id="RU003346"/>
    </source>
</evidence>
<keyword evidence="6 8" id="KW-0472">Membrane</keyword>
<feature type="transmembrane region" description="Helical" evidence="8">
    <location>
        <begin position="480"/>
        <end position="499"/>
    </location>
</feature>
<feature type="transmembrane region" description="Helical" evidence="8">
    <location>
        <begin position="12"/>
        <end position="35"/>
    </location>
</feature>
<dbReference type="NCBIfam" id="TIGR00879">
    <property type="entry name" value="SP"/>
    <property type="match status" value="1"/>
</dbReference>
<keyword evidence="11" id="KW-1185">Reference proteome</keyword>
<feature type="transmembrane region" description="Helical" evidence="8">
    <location>
        <begin position="135"/>
        <end position="156"/>
    </location>
</feature>
<keyword evidence="3 7" id="KW-0813">Transport</keyword>
<dbReference type="InterPro" id="IPR050820">
    <property type="entry name" value="MFS_Sugar_Transporter"/>
</dbReference>
<feature type="domain" description="Major facilitator superfamily (MFS) profile" evidence="9">
    <location>
        <begin position="11"/>
        <end position="503"/>
    </location>
</feature>
<dbReference type="PROSITE" id="PS50850">
    <property type="entry name" value="MFS"/>
    <property type="match status" value="1"/>
</dbReference>
<dbReference type="RefSeq" id="WP_251261019.1">
    <property type="nucleotide sequence ID" value="NZ_JAMQGP010000003.1"/>
</dbReference>
<comment type="subcellular location">
    <subcellularLocation>
        <location evidence="1">Membrane</location>
        <topology evidence="1">Multi-pass membrane protein</topology>
    </subcellularLocation>
</comment>
<dbReference type="InterPro" id="IPR003663">
    <property type="entry name" value="Sugar/inositol_transpt"/>
</dbReference>
<dbReference type="InterPro" id="IPR020846">
    <property type="entry name" value="MFS_dom"/>
</dbReference>
<evidence type="ECO:0000256" key="5">
    <source>
        <dbReference type="ARBA" id="ARBA00022989"/>
    </source>
</evidence>
<feature type="transmembrane region" description="Helical" evidence="8">
    <location>
        <begin position="324"/>
        <end position="344"/>
    </location>
</feature>
<gene>
    <name evidence="10" type="ORF">NAF29_07805</name>
</gene>
<evidence type="ECO:0000313" key="11">
    <source>
        <dbReference type="Proteomes" id="UP001165393"/>
    </source>
</evidence>
<evidence type="ECO:0000256" key="2">
    <source>
        <dbReference type="ARBA" id="ARBA00010992"/>
    </source>
</evidence>
<proteinExistence type="inferred from homology"/>
<accession>A0AA42B7F9</accession>
<dbReference type="InterPro" id="IPR005828">
    <property type="entry name" value="MFS_sugar_transport-like"/>
</dbReference>
<feature type="transmembrane region" description="Helical" evidence="8">
    <location>
        <begin position="411"/>
        <end position="436"/>
    </location>
</feature>
<dbReference type="AlphaFoldDB" id="A0AA42B7F9"/>
<sequence length="532" mass="58047">MNTTTWNAYKFALIVSIGGFVFGLDAAIISGTIRYIASEFSLSDLEIGMVVGAPSLGAIIALFIAGKAADVLGRKKTLIIIALLYVVSAIASALATNFIMLTAARFLGGLAFISLSLASMYIGEIAPPKIRGKLVAANQLNIVVGLSAAYFINYYLVMNVSESSVLFSTQNVWRTMLGSEIIPALIWTVLLFRVPESPRWLMLKGKKEEALRVINLISEPEEGKKIVDETEAYLKSDDSDLSIMHQLKNLFSSRMRTIFIIGFSIAMIQGVTGMNAILFYAPTVFEQLGSGVNASFLQAIYIGITSVVFTSIAIVLIDRLGRRPLLIFGLIAVVVSHTTCWYGFQDATYQLDQASVAKIAEYVDIEPLAPYIGQTFESDIEFKNMLSSIYDSNTLRLAQGHIIEAAISVNALMILIGILAFIAAFNISIGPIMWVLFSEIFPNSVRTIAIPFFALITSTSSYFIQQFFPWQLANFGAANTFLIYAGFGALGLVVLYKFLPETKGQSIEDLEHTLVGTQPLKGPSDTPVAVQK</sequence>
<comment type="caution">
    <text evidence="10">The sequence shown here is derived from an EMBL/GenBank/DDBJ whole genome shotgun (WGS) entry which is preliminary data.</text>
</comment>
<dbReference type="EMBL" id="JAMQGP010000003">
    <property type="protein sequence ID" value="MCM2679571.1"/>
    <property type="molecule type" value="Genomic_DNA"/>
</dbReference>
<feature type="transmembrane region" description="Helical" evidence="8">
    <location>
        <begin position="258"/>
        <end position="281"/>
    </location>
</feature>
<feature type="transmembrane region" description="Helical" evidence="8">
    <location>
        <begin position="106"/>
        <end position="123"/>
    </location>
</feature>
<dbReference type="GO" id="GO:0022857">
    <property type="term" value="F:transmembrane transporter activity"/>
    <property type="evidence" value="ECO:0007669"/>
    <property type="project" value="InterPro"/>
</dbReference>
<comment type="similarity">
    <text evidence="2 7">Belongs to the major facilitator superfamily. Sugar transporter (TC 2.A.1.1) family.</text>
</comment>
<dbReference type="InterPro" id="IPR036259">
    <property type="entry name" value="MFS_trans_sf"/>
</dbReference>
<feature type="transmembrane region" description="Helical" evidence="8">
    <location>
        <begin position="47"/>
        <end position="66"/>
    </location>
</feature>
<dbReference type="PRINTS" id="PR00171">
    <property type="entry name" value="SUGRTRNSPORT"/>
</dbReference>
<evidence type="ECO:0000259" key="9">
    <source>
        <dbReference type="PROSITE" id="PS50850"/>
    </source>
</evidence>
<reference evidence="10 11" key="1">
    <citation type="journal article" date="2013" name="Antonie Van Leeuwenhoek">
        <title>Echinimonas agarilytica gen. nov., sp. nov., a new gammaproteobacterium isolated from the sea urchin Strongylocentrotus intermedius.</title>
        <authorList>
            <person name="Nedashkovskaya O.I."/>
            <person name="Stenkova A.M."/>
            <person name="Zhukova N.V."/>
            <person name="Van Trappen S."/>
            <person name="Lee J.S."/>
            <person name="Kim S.B."/>
        </authorList>
    </citation>
    <scope>NUCLEOTIDE SEQUENCE [LARGE SCALE GENOMIC DNA]</scope>
    <source>
        <strain evidence="10 11">KMM 6351</strain>
    </source>
</reference>
<evidence type="ECO:0000313" key="10">
    <source>
        <dbReference type="EMBL" id="MCM2679571.1"/>
    </source>
</evidence>
<dbReference type="PANTHER" id="PTHR48023:SF4">
    <property type="entry name" value="D-XYLOSE-PROTON SYMPORTER-LIKE 2"/>
    <property type="match status" value="1"/>
</dbReference>
<feature type="transmembrane region" description="Helical" evidence="8">
    <location>
        <begin position="296"/>
        <end position="317"/>
    </location>
</feature>
<dbReference type="Pfam" id="PF00083">
    <property type="entry name" value="Sugar_tr"/>
    <property type="match status" value="2"/>
</dbReference>
<evidence type="ECO:0000256" key="1">
    <source>
        <dbReference type="ARBA" id="ARBA00004141"/>
    </source>
</evidence>
<dbReference type="GO" id="GO:0016020">
    <property type="term" value="C:membrane"/>
    <property type="evidence" value="ECO:0007669"/>
    <property type="project" value="UniProtKB-SubCell"/>
</dbReference>
<protein>
    <submittedName>
        <fullName evidence="10">Sugar porter family MFS transporter</fullName>
    </submittedName>
</protein>
<feature type="transmembrane region" description="Helical" evidence="8">
    <location>
        <begin position="176"/>
        <end position="194"/>
    </location>
</feature>
<dbReference type="Gene3D" id="1.20.1250.20">
    <property type="entry name" value="MFS general substrate transporter like domains"/>
    <property type="match status" value="2"/>
</dbReference>
<evidence type="ECO:0000256" key="6">
    <source>
        <dbReference type="ARBA" id="ARBA00023136"/>
    </source>
</evidence>
<keyword evidence="5 8" id="KW-1133">Transmembrane helix</keyword>
<dbReference type="PANTHER" id="PTHR48023">
    <property type="entry name" value="D-XYLOSE-PROTON SYMPORTER-LIKE 2"/>
    <property type="match status" value="1"/>
</dbReference>
<feature type="transmembrane region" description="Helical" evidence="8">
    <location>
        <begin position="78"/>
        <end position="100"/>
    </location>
</feature>
<feature type="transmembrane region" description="Helical" evidence="8">
    <location>
        <begin position="448"/>
        <end position="468"/>
    </location>
</feature>
<dbReference type="Proteomes" id="UP001165393">
    <property type="component" value="Unassembled WGS sequence"/>
</dbReference>
<organism evidence="10 11">
    <name type="scientific">Echinimonas agarilytica</name>
    <dbReference type="NCBI Taxonomy" id="1215918"/>
    <lineage>
        <taxon>Bacteria</taxon>
        <taxon>Pseudomonadati</taxon>
        <taxon>Pseudomonadota</taxon>
        <taxon>Gammaproteobacteria</taxon>
        <taxon>Alteromonadales</taxon>
        <taxon>Echinimonadaceae</taxon>
        <taxon>Echinimonas</taxon>
    </lineage>
</organism>
<keyword evidence="4 8" id="KW-0812">Transmembrane</keyword>
<dbReference type="InterPro" id="IPR005829">
    <property type="entry name" value="Sugar_transporter_CS"/>
</dbReference>
<dbReference type="PROSITE" id="PS00216">
    <property type="entry name" value="SUGAR_TRANSPORT_1"/>
    <property type="match status" value="2"/>
</dbReference>
<evidence type="ECO:0000256" key="8">
    <source>
        <dbReference type="SAM" id="Phobius"/>
    </source>
</evidence>
<dbReference type="SUPFAM" id="SSF103473">
    <property type="entry name" value="MFS general substrate transporter"/>
    <property type="match status" value="1"/>
</dbReference>